<keyword evidence="2" id="KW-1185">Reference proteome</keyword>
<comment type="caution">
    <text evidence="1">The sequence shown here is derived from an EMBL/GenBank/DDBJ whole genome shotgun (WGS) entry which is preliminary data.</text>
</comment>
<dbReference type="Proteomes" id="UP001500523">
    <property type="component" value="Unassembled WGS sequence"/>
</dbReference>
<name>A0ABP7EK75_9SPHN</name>
<sequence length="123" mass="12753">MTTAMTIAPAAAFKIATRLTSLEQEIDLAARSSARLPADLLDELARAGASPIAAQRVLDAAAATFTALVDARGKVARAHGLLLAYAKEQGLTLAYGDQFECHDFVKGLGDQAASDVVRLVAAA</sequence>
<accession>A0ABP7EK75</accession>
<reference evidence="2" key="1">
    <citation type="journal article" date="2019" name="Int. J. Syst. Evol. Microbiol.">
        <title>The Global Catalogue of Microorganisms (GCM) 10K type strain sequencing project: providing services to taxonomists for standard genome sequencing and annotation.</title>
        <authorList>
            <consortium name="The Broad Institute Genomics Platform"/>
            <consortium name="The Broad Institute Genome Sequencing Center for Infectious Disease"/>
            <person name="Wu L."/>
            <person name="Ma J."/>
        </authorList>
    </citation>
    <scope>NUCLEOTIDE SEQUENCE [LARGE SCALE GENOMIC DNA]</scope>
    <source>
        <strain evidence="2">JCM 17498</strain>
    </source>
</reference>
<evidence type="ECO:0000313" key="2">
    <source>
        <dbReference type="Proteomes" id="UP001500523"/>
    </source>
</evidence>
<gene>
    <name evidence="1" type="ORF">GCM10022268_29260</name>
</gene>
<evidence type="ECO:0000313" key="1">
    <source>
        <dbReference type="EMBL" id="GAA3719161.1"/>
    </source>
</evidence>
<proteinExistence type="predicted"/>
<dbReference type="RefSeq" id="WP_344694143.1">
    <property type="nucleotide sequence ID" value="NZ_BAABBF010000007.1"/>
</dbReference>
<organism evidence="1 2">
    <name type="scientific">Sphingomonas cynarae</name>
    <dbReference type="NCBI Taxonomy" id="930197"/>
    <lineage>
        <taxon>Bacteria</taxon>
        <taxon>Pseudomonadati</taxon>
        <taxon>Pseudomonadota</taxon>
        <taxon>Alphaproteobacteria</taxon>
        <taxon>Sphingomonadales</taxon>
        <taxon>Sphingomonadaceae</taxon>
        <taxon>Sphingomonas</taxon>
    </lineage>
</organism>
<protein>
    <submittedName>
        <fullName evidence="1">Uncharacterized protein</fullName>
    </submittedName>
</protein>
<dbReference type="EMBL" id="BAABBF010000007">
    <property type="protein sequence ID" value="GAA3719161.1"/>
    <property type="molecule type" value="Genomic_DNA"/>
</dbReference>